<organism evidence="10 11">
    <name type="scientific">Ajellomyces dermatitidis (strain ER-3 / ATCC MYA-2586)</name>
    <name type="common">Blastomyces dermatitidis</name>
    <dbReference type="NCBI Taxonomy" id="559297"/>
    <lineage>
        <taxon>Eukaryota</taxon>
        <taxon>Fungi</taxon>
        <taxon>Dikarya</taxon>
        <taxon>Ascomycota</taxon>
        <taxon>Pezizomycotina</taxon>
        <taxon>Eurotiomycetes</taxon>
        <taxon>Eurotiomycetidae</taxon>
        <taxon>Onygenales</taxon>
        <taxon>Ajellomycetaceae</taxon>
        <taxon>Blastomyces</taxon>
    </lineage>
</organism>
<name>A0ABP2EXV1_AJEDR</name>
<dbReference type="InterPro" id="IPR038765">
    <property type="entry name" value="Papain-like_cys_pep_sf"/>
</dbReference>
<evidence type="ECO:0000313" key="11">
    <source>
        <dbReference type="Proteomes" id="UP000002039"/>
    </source>
</evidence>
<feature type="active site" description="Proton donor" evidence="7">
    <location>
        <position position="163"/>
    </location>
</feature>
<dbReference type="GO" id="GO:0016787">
    <property type="term" value="F:hydrolase activity"/>
    <property type="evidence" value="ECO:0007669"/>
    <property type="project" value="UniProtKB-KW"/>
</dbReference>
<comment type="catalytic activity">
    <reaction evidence="1 7 8">
        <text>Thiol-dependent hydrolysis of ester, thioester, amide, peptide and isopeptide bonds formed by the C-terminal Gly of ubiquitin (a 76-residue protein attached to proteins as an intracellular targeting signal).</text>
        <dbReference type="EC" id="3.4.19.12"/>
    </reaction>
</comment>
<evidence type="ECO:0000256" key="6">
    <source>
        <dbReference type="ARBA" id="ARBA00022807"/>
    </source>
</evidence>
<dbReference type="Proteomes" id="UP000002039">
    <property type="component" value="Unassembled WGS sequence"/>
</dbReference>
<evidence type="ECO:0000256" key="1">
    <source>
        <dbReference type="ARBA" id="ARBA00000707"/>
    </source>
</evidence>
<comment type="similarity">
    <text evidence="2 7 8">Belongs to the peptidase C12 family.</text>
</comment>
<evidence type="ECO:0000256" key="4">
    <source>
        <dbReference type="ARBA" id="ARBA00022786"/>
    </source>
</evidence>
<dbReference type="Gene3D" id="3.40.532.10">
    <property type="entry name" value="Peptidase C12, ubiquitin carboxyl-terminal hydrolase"/>
    <property type="match status" value="1"/>
</dbReference>
<evidence type="ECO:0000256" key="7">
    <source>
        <dbReference type="PROSITE-ProRule" id="PRU01393"/>
    </source>
</evidence>
<evidence type="ECO:0000256" key="8">
    <source>
        <dbReference type="RuleBase" id="RU361215"/>
    </source>
</evidence>
<accession>A0ABP2EXV1</accession>
<evidence type="ECO:0000259" key="9">
    <source>
        <dbReference type="PROSITE" id="PS52048"/>
    </source>
</evidence>
<feature type="active site" description="Nucleophile" evidence="7">
    <location>
        <position position="92"/>
    </location>
</feature>
<keyword evidence="3 7" id="KW-0645">Protease</keyword>
<dbReference type="PANTHER" id="PTHR10589">
    <property type="entry name" value="UBIQUITIN CARBOXYL-TERMINAL HYDROLASE"/>
    <property type="match status" value="1"/>
</dbReference>
<keyword evidence="5 7" id="KW-0378">Hydrolase</keyword>
<evidence type="ECO:0000256" key="2">
    <source>
        <dbReference type="ARBA" id="ARBA00009326"/>
    </source>
</evidence>
<keyword evidence="4 7" id="KW-0833">Ubl conjugation pathway</keyword>
<reference evidence="11" key="1">
    <citation type="journal article" date="2015" name="PLoS Genet.">
        <title>The dynamic genome and transcriptome of the human fungal pathogen Blastomyces and close relative Emmonsia.</title>
        <authorList>
            <person name="Munoz J.F."/>
            <person name="Gauthier G.M."/>
            <person name="Desjardins C.A."/>
            <person name="Gallo J.E."/>
            <person name="Holder J."/>
            <person name="Sullivan T.D."/>
            <person name="Marty A.J."/>
            <person name="Carmen J.C."/>
            <person name="Chen Z."/>
            <person name="Ding L."/>
            <person name="Gujja S."/>
            <person name="Magrini V."/>
            <person name="Misas E."/>
            <person name="Mitreva M."/>
            <person name="Priest M."/>
            <person name="Saif S."/>
            <person name="Whiston E.A."/>
            <person name="Young S."/>
            <person name="Zeng Q."/>
            <person name="Goldman W.E."/>
            <person name="Mardis E.R."/>
            <person name="Taylor J.W."/>
            <person name="McEwen J.G."/>
            <person name="Clay O.K."/>
            <person name="Klein B.S."/>
            <person name="Cuomo C.A."/>
        </authorList>
    </citation>
    <scope>NUCLEOTIDE SEQUENCE [LARGE SCALE GENOMIC DNA]</scope>
    <source>
        <strain evidence="11">ER-3 / ATCC MYA-2586</strain>
    </source>
</reference>
<keyword evidence="11" id="KW-1185">Reference proteome</keyword>
<dbReference type="Pfam" id="PF01088">
    <property type="entry name" value="Peptidase_C12"/>
    <property type="match status" value="1"/>
</dbReference>
<dbReference type="EC" id="3.4.19.12" evidence="8"/>
<dbReference type="InterPro" id="IPR036959">
    <property type="entry name" value="Peptidase_C12_UCH_sf"/>
</dbReference>
<evidence type="ECO:0000313" key="10">
    <source>
        <dbReference type="EMBL" id="EEQ88993.2"/>
    </source>
</evidence>
<evidence type="ECO:0000256" key="5">
    <source>
        <dbReference type="ARBA" id="ARBA00022801"/>
    </source>
</evidence>
<dbReference type="RefSeq" id="XP_045276013.1">
    <property type="nucleotide sequence ID" value="XM_045419785.1"/>
</dbReference>
<proteinExistence type="inferred from homology"/>
<feature type="domain" description="UCH catalytic" evidence="9">
    <location>
        <begin position="6"/>
        <end position="224"/>
    </location>
</feature>
<dbReference type="EMBL" id="EQ999976">
    <property type="protein sequence ID" value="EEQ88993.2"/>
    <property type="molecule type" value="Genomic_DNA"/>
</dbReference>
<protein>
    <recommendedName>
        <fullName evidence="8">Ubiquitin carboxyl-terminal hydrolase</fullName>
        <ecNumber evidence="8">3.4.19.12</ecNumber>
    </recommendedName>
</protein>
<feature type="site" description="Important for enzyme activity" evidence="7">
    <location>
        <position position="178"/>
    </location>
</feature>
<keyword evidence="6 7" id="KW-0788">Thiol protease</keyword>
<dbReference type="SUPFAM" id="SSF54001">
    <property type="entry name" value="Cysteine proteinases"/>
    <property type="match status" value="1"/>
</dbReference>
<feature type="site" description="Transition state stabilizer" evidence="7">
    <location>
        <position position="86"/>
    </location>
</feature>
<dbReference type="GeneID" id="69026326"/>
<gene>
    <name evidence="10" type="ORF">BDCG_04113</name>
</gene>
<dbReference type="PRINTS" id="PR00707">
    <property type="entry name" value="UBCTHYDRLASE"/>
</dbReference>
<sequence length="225" mass="25205">MNYKKHYIPLESYPEIFTELMHDLGVSSSLKFVDVCSLEEEELRLVQRPVLALILILPSCPAYEHRTIEGQIIANRAEEEVVWLKQTINNACGLYAILHAVCNVPSSIIHTETESALHQLTKLAPPNRTKYLEDSEEVCRAYTKAAKKGVSAVPIAEDEVDHHYICFVTHSNRLYELDGDVDGPISRGSLAEGEDILTGSARYIIRQYTESKTDGTFGLLALVED</sequence>
<dbReference type="PROSITE" id="PS52048">
    <property type="entry name" value="UCH_DOMAIN"/>
    <property type="match status" value="1"/>
</dbReference>
<evidence type="ECO:0000256" key="3">
    <source>
        <dbReference type="ARBA" id="ARBA00022670"/>
    </source>
</evidence>
<dbReference type="InterPro" id="IPR001578">
    <property type="entry name" value="Peptidase_C12_UCH"/>
</dbReference>
<dbReference type="PANTHER" id="PTHR10589:SF17">
    <property type="entry name" value="UBIQUITIN CARBOXYL-TERMINAL HYDROLASE"/>
    <property type="match status" value="1"/>
</dbReference>